<keyword evidence="3 6" id="KW-0808">Transferase</keyword>
<proteinExistence type="inferred from homology"/>
<keyword evidence="4" id="KW-1133">Transmembrane helix</keyword>
<keyword evidence="4" id="KW-0472">Membrane</keyword>
<dbReference type="CDD" id="cd02440">
    <property type="entry name" value="AdoMet_MTases"/>
    <property type="match status" value="1"/>
</dbReference>
<evidence type="ECO:0000256" key="4">
    <source>
        <dbReference type="SAM" id="Phobius"/>
    </source>
</evidence>
<keyword evidence="7" id="KW-1185">Reference proteome</keyword>
<evidence type="ECO:0000313" key="7">
    <source>
        <dbReference type="Proteomes" id="UP000218418"/>
    </source>
</evidence>
<evidence type="ECO:0000259" key="5">
    <source>
        <dbReference type="Pfam" id="PF08241"/>
    </source>
</evidence>
<evidence type="ECO:0000256" key="3">
    <source>
        <dbReference type="ARBA" id="ARBA00022679"/>
    </source>
</evidence>
<dbReference type="InterPro" id="IPR051052">
    <property type="entry name" value="Diverse_substrate_MTase"/>
</dbReference>
<dbReference type="GO" id="GO:0032259">
    <property type="term" value="P:methylation"/>
    <property type="evidence" value="ECO:0007669"/>
    <property type="project" value="UniProtKB-KW"/>
</dbReference>
<keyword evidence="4" id="KW-0812">Transmembrane</keyword>
<gene>
    <name evidence="6" type="ORF">NIES267_34410</name>
</gene>
<name>A0A1Z4LRX8_9CYAN</name>
<dbReference type="PANTHER" id="PTHR44942">
    <property type="entry name" value="METHYLTRANSF_11 DOMAIN-CONTAINING PROTEIN"/>
    <property type="match status" value="1"/>
</dbReference>
<dbReference type="OrthoDB" id="9779104at2"/>
<reference evidence="6 7" key="1">
    <citation type="submission" date="2017-06" db="EMBL/GenBank/DDBJ databases">
        <title>Genome sequencing of cyanobaciteial culture collection at National Institute for Environmental Studies (NIES).</title>
        <authorList>
            <person name="Hirose Y."/>
            <person name="Shimura Y."/>
            <person name="Fujisawa T."/>
            <person name="Nakamura Y."/>
            <person name="Kawachi M."/>
        </authorList>
    </citation>
    <scope>NUCLEOTIDE SEQUENCE [LARGE SCALE GENOMIC DNA]</scope>
    <source>
        <strain evidence="6 7">NIES-267</strain>
    </source>
</reference>
<dbReference type="SUPFAM" id="SSF53335">
    <property type="entry name" value="S-adenosyl-L-methionine-dependent methyltransferases"/>
    <property type="match status" value="1"/>
</dbReference>
<dbReference type="Pfam" id="PF08241">
    <property type="entry name" value="Methyltransf_11"/>
    <property type="match status" value="1"/>
</dbReference>
<dbReference type="PANTHER" id="PTHR44942:SF4">
    <property type="entry name" value="METHYLTRANSFERASE TYPE 11 DOMAIN-CONTAINING PROTEIN"/>
    <property type="match status" value="1"/>
</dbReference>
<evidence type="ECO:0000256" key="2">
    <source>
        <dbReference type="ARBA" id="ARBA00022603"/>
    </source>
</evidence>
<protein>
    <submittedName>
        <fullName evidence="6">Type 11 methyltransferase</fullName>
    </submittedName>
</protein>
<dbReference type="InterPro" id="IPR029063">
    <property type="entry name" value="SAM-dependent_MTases_sf"/>
</dbReference>
<keyword evidence="2 6" id="KW-0489">Methyltransferase</keyword>
<dbReference type="InterPro" id="IPR013216">
    <property type="entry name" value="Methyltransf_11"/>
</dbReference>
<dbReference type="Gene3D" id="3.40.50.150">
    <property type="entry name" value="Vaccinia Virus protein VP39"/>
    <property type="match status" value="1"/>
</dbReference>
<dbReference type="Proteomes" id="UP000218418">
    <property type="component" value="Chromosome"/>
</dbReference>
<dbReference type="EMBL" id="AP018227">
    <property type="protein sequence ID" value="BAY83947.1"/>
    <property type="molecule type" value="Genomic_DNA"/>
</dbReference>
<organism evidence="6 7">
    <name type="scientific">Calothrix parasitica NIES-267</name>
    <dbReference type="NCBI Taxonomy" id="1973488"/>
    <lineage>
        <taxon>Bacteria</taxon>
        <taxon>Bacillati</taxon>
        <taxon>Cyanobacteriota</taxon>
        <taxon>Cyanophyceae</taxon>
        <taxon>Nostocales</taxon>
        <taxon>Calotrichaceae</taxon>
        <taxon>Calothrix</taxon>
    </lineage>
</organism>
<sequence length="257" mass="29310">MIQENVRIQREKAFQDERYSDESLQNKRTKKVSRFYQVTRSIHEEYKQFIFEHSKNVKTVEIGCGAGSYAIDLAQNGAEIVRAIDISTAAIEIASSEAKNKGIGDNLFFEVMNAEELTFNSSSVDLICGGAILHHLDIEKAMQSMTRVLQPNGKAIFIEPLGHNILINLFRNLTPAIRSEDEHPLLDKDLVLFQKYFKKVEIKYFYLTTLAASFFVGLPGFNIILGGMEFLDRQLFKLPFLQKQAWQVLIKLSEPVN</sequence>
<evidence type="ECO:0000313" key="6">
    <source>
        <dbReference type="EMBL" id="BAY83947.1"/>
    </source>
</evidence>
<evidence type="ECO:0000256" key="1">
    <source>
        <dbReference type="ARBA" id="ARBA00008361"/>
    </source>
</evidence>
<dbReference type="AlphaFoldDB" id="A0A1Z4LRX8"/>
<feature type="transmembrane region" description="Helical" evidence="4">
    <location>
        <begin position="204"/>
        <end position="225"/>
    </location>
</feature>
<feature type="domain" description="Methyltransferase type 11" evidence="5">
    <location>
        <begin position="60"/>
        <end position="157"/>
    </location>
</feature>
<dbReference type="GO" id="GO:0008757">
    <property type="term" value="F:S-adenosylmethionine-dependent methyltransferase activity"/>
    <property type="evidence" value="ECO:0007669"/>
    <property type="project" value="InterPro"/>
</dbReference>
<accession>A0A1Z4LRX8</accession>
<comment type="similarity">
    <text evidence="1">Belongs to the methyltransferase superfamily.</text>
</comment>